<dbReference type="AlphaFoldDB" id="A0A1H4CUT9"/>
<dbReference type="SUPFAM" id="SSF111326">
    <property type="entry name" value="Urocanase"/>
    <property type="match status" value="1"/>
</dbReference>
<dbReference type="GO" id="GO:0019556">
    <property type="term" value="P:L-histidine catabolic process to glutamate and formamide"/>
    <property type="evidence" value="ECO:0007669"/>
    <property type="project" value="UniProtKB-UniPathway"/>
</dbReference>
<feature type="binding site" evidence="9">
    <location>
        <begin position="181"/>
        <end position="183"/>
    </location>
    <ligand>
        <name>NAD(+)</name>
        <dbReference type="ChEBI" id="CHEBI:57540"/>
    </ligand>
</feature>
<feature type="binding site" evidence="9">
    <location>
        <begin position="57"/>
        <end position="58"/>
    </location>
    <ligand>
        <name>NAD(+)</name>
        <dbReference type="ChEBI" id="CHEBI:57540"/>
    </ligand>
</feature>
<dbReference type="NCBIfam" id="NF003820">
    <property type="entry name" value="PRK05414.1"/>
    <property type="match status" value="1"/>
</dbReference>
<feature type="domain" description="Urocanase N-terminal" evidence="11">
    <location>
        <begin position="17"/>
        <end position="142"/>
    </location>
</feature>
<dbReference type="InterPro" id="IPR055351">
    <property type="entry name" value="Urocanase"/>
</dbReference>
<dbReference type="PANTHER" id="PTHR12216">
    <property type="entry name" value="UROCANATE HYDRATASE"/>
    <property type="match status" value="1"/>
</dbReference>
<dbReference type="InterPro" id="IPR035400">
    <property type="entry name" value="Urocanase_N"/>
</dbReference>
<feature type="binding site" evidence="9">
    <location>
        <position position="497"/>
    </location>
    <ligand>
        <name>NAD(+)</name>
        <dbReference type="ChEBI" id="CHEBI:57540"/>
    </ligand>
</feature>
<feature type="active site" evidence="9">
    <location>
        <position position="415"/>
    </location>
</feature>
<evidence type="ECO:0000256" key="4">
    <source>
        <dbReference type="ARBA" id="ARBA00022808"/>
    </source>
</evidence>
<dbReference type="OrthoDB" id="9764874at2"/>
<keyword evidence="5 9" id="KW-0520">NAD</keyword>
<dbReference type="HAMAP" id="MF_00577">
    <property type="entry name" value="HutU"/>
    <property type="match status" value="1"/>
</dbReference>
<evidence type="ECO:0000256" key="7">
    <source>
        <dbReference type="ARBA" id="ARBA00031640"/>
    </source>
</evidence>
<dbReference type="PANTHER" id="PTHR12216:SF4">
    <property type="entry name" value="UROCANATE HYDRATASE"/>
    <property type="match status" value="1"/>
</dbReference>
<dbReference type="GO" id="GO:0005737">
    <property type="term" value="C:cytoplasm"/>
    <property type="evidence" value="ECO:0007669"/>
    <property type="project" value="UniProtKB-SubCell"/>
</dbReference>
<proteinExistence type="inferred from homology"/>
<dbReference type="PIRSF" id="PIRSF001423">
    <property type="entry name" value="Urocanate_hydrat"/>
    <property type="match status" value="1"/>
</dbReference>
<keyword evidence="6 9" id="KW-0456">Lyase</keyword>
<dbReference type="EMBL" id="FNRA01000004">
    <property type="protein sequence ID" value="SEA64203.1"/>
    <property type="molecule type" value="Genomic_DNA"/>
</dbReference>
<dbReference type="InterPro" id="IPR038364">
    <property type="entry name" value="Urocanase_central_sf"/>
</dbReference>
<evidence type="ECO:0000259" key="10">
    <source>
        <dbReference type="Pfam" id="PF01175"/>
    </source>
</evidence>
<dbReference type="Pfam" id="PF17391">
    <property type="entry name" value="Urocanase_N"/>
    <property type="match status" value="1"/>
</dbReference>
<organism evidence="13 14">
    <name type="scientific">Pedobacter hartonius</name>
    <dbReference type="NCBI Taxonomy" id="425514"/>
    <lineage>
        <taxon>Bacteria</taxon>
        <taxon>Pseudomonadati</taxon>
        <taxon>Bacteroidota</taxon>
        <taxon>Sphingobacteriia</taxon>
        <taxon>Sphingobacteriales</taxon>
        <taxon>Sphingobacteriaceae</taxon>
        <taxon>Pedobacter</taxon>
    </lineage>
</organism>
<keyword evidence="14" id="KW-1185">Reference proteome</keyword>
<comment type="function">
    <text evidence="9">Catalyzes the conversion of urocanate to 4-imidazolone-5-propionate.</text>
</comment>
<dbReference type="RefSeq" id="WP_090556339.1">
    <property type="nucleotide sequence ID" value="NZ_FNRA01000004.1"/>
</dbReference>
<feature type="binding site" evidence="9">
    <location>
        <position position="327"/>
    </location>
    <ligand>
        <name>NAD(+)</name>
        <dbReference type="ChEBI" id="CHEBI:57540"/>
    </ligand>
</feature>
<dbReference type="PROSITE" id="PS01233">
    <property type="entry name" value="UROCANASE"/>
    <property type="match status" value="1"/>
</dbReference>
<dbReference type="InterPro" id="IPR035085">
    <property type="entry name" value="Urocanase_Rossmann-like"/>
</dbReference>
<name>A0A1H4CUT9_9SPHI</name>
<accession>A0A1H4CUT9</accession>
<evidence type="ECO:0000259" key="12">
    <source>
        <dbReference type="Pfam" id="PF17392"/>
    </source>
</evidence>
<gene>
    <name evidence="9" type="primary">hutU</name>
    <name evidence="13" type="ORF">SAMN05443550_104204</name>
</gene>
<feature type="domain" description="Urocanase Rossmann-like" evidence="10">
    <location>
        <begin position="145"/>
        <end position="353"/>
    </location>
</feature>
<evidence type="ECO:0000313" key="14">
    <source>
        <dbReference type="Proteomes" id="UP000198850"/>
    </source>
</evidence>
<dbReference type="GO" id="GO:0019557">
    <property type="term" value="P:L-histidine catabolic process to glutamate and formate"/>
    <property type="evidence" value="ECO:0007669"/>
    <property type="project" value="UniProtKB-UniPathway"/>
</dbReference>
<feature type="binding site" evidence="9">
    <location>
        <position position="206"/>
    </location>
    <ligand>
        <name>NAD(+)</name>
        <dbReference type="ChEBI" id="CHEBI:57540"/>
    </ligand>
</feature>
<reference evidence="13 14" key="1">
    <citation type="submission" date="2016-10" db="EMBL/GenBank/DDBJ databases">
        <authorList>
            <person name="de Groot N.N."/>
        </authorList>
    </citation>
    <scope>NUCLEOTIDE SEQUENCE [LARGE SCALE GENOMIC DNA]</scope>
    <source>
        <strain evidence="13 14">DSM 19033</strain>
    </source>
</reference>
<sequence>MSNSAFINTYAKHPVYKAPRGMQLHAKSWQTEAVLRMLLNNLDGQVAENPEELVVYGGIGQAARNPEALQKIIEILLELDEHHSLLVQSGKPVGIIRSHPEAPRVLIANSNLVPAWANWEHFNELRSKGLMMYGQMTAGSWIYIGTQGILQGTYETFVECGRQHFGHNLTGKLIVSAGIGGMGGAQPLAAAMAGAIFLGADADASRIQKRVDTQYIDRMTWSYEEAIRWIREAQEKGETLSVGLVSDAGDLLERLIADQLVPDMLTDQTSAHDPLNGYIPNGLSPDEAAVLRKTDPETYKRRSLASMARHVGFMLELQKMGAVTFDYGNNLREFARQGGEEHAFDFPGFIPAYIRPLFCEGKGPFRWVALSGDPEDIYTTDCALMEAFPENTHLINWLQKAQEKISFQGLPARICWLGMGEREKAGLLFNELVASGKVKGPIVIGRDHLDCGSVASPNRETESMKDGSDAVSDWPLLNLMANTSGGATWVSFHHGGGVGMGYSQHAGMVVLADGTERAASCIRRVLYNDPAMGIFRHADAGYDQAEKWAEKFGLAIG</sequence>
<dbReference type="Gene3D" id="3.40.1770.10">
    <property type="entry name" value="Urocanase superfamily"/>
    <property type="match status" value="1"/>
</dbReference>
<evidence type="ECO:0000256" key="6">
    <source>
        <dbReference type="ARBA" id="ARBA00023239"/>
    </source>
</evidence>
<evidence type="ECO:0000256" key="3">
    <source>
        <dbReference type="ARBA" id="ARBA00011992"/>
    </source>
</evidence>
<dbReference type="STRING" id="425514.SAMN05443550_104204"/>
<comment type="similarity">
    <text evidence="2 9">Belongs to the urocanase family.</text>
</comment>
<evidence type="ECO:0000256" key="8">
    <source>
        <dbReference type="ARBA" id="ARBA00047623"/>
    </source>
</evidence>
<dbReference type="InterPro" id="IPR035401">
    <property type="entry name" value="Urocanase_C"/>
</dbReference>
<evidence type="ECO:0000313" key="13">
    <source>
        <dbReference type="EMBL" id="SEA64203.1"/>
    </source>
</evidence>
<evidence type="ECO:0000256" key="5">
    <source>
        <dbReference type="ARBA" id="ARBA00023027"/>
    </source>
</evidence>
<dbReference type="UniPathway" id="UPA00379">
    <property type="reaction ID" value="UER00550"/>
</dbReference>
<dbReference type="Proteomes" id="UP000198850">
    <property type="component" value="Unassembled WGS sequence"/>
</dbReference>
<dbReference type="GO" id="GO:0016153">
    <property type="term" value="F:urocanate hydratase activity"/>
    <property type="evidence" value="ECO:0007669"/>
    <property type="project" value="UniProtKB-UniRule"/>
</dbReference>
<dbReference type="Pfam" id="PF01175">
    <property type="entry name" value="Urocanase"/>
    <property type="match status" value="1"/>
</dbReference>
<dbReference type="InterPro" id="IPR023637">
    <property type="entry name" value="Urocanase-like"/>
</dbReference>
<dbReference type="Gene3D" id="3.40.50.10730">
    <property type="entry name" value="Urocanase like domains"/>
    <property type="match status" value="1"/>
</dbReference>
<dbReference type="Pfam" id="PF17392">
    <property type="entry name" value="Urocanase_C"/>
    <property type="match status" value="1"/>
</dbReference>
<dbReference type="EC" id="4.2.1.49" evidence="3 9"/>
<feature type="binding site" evidence="9">
    <location>
        <begin position="278"/>
        <end position="279"/>
    </location>
    <ligand>
        <name>NAD(+)</name>
        <dbReference type="ChEBI" id="CHEBI:57540"/>
    </ligand>
</feature>
<dbReference type="InterPro" id="IPR036190">
    <property type="entry name" value="Urocanase_sf"/>
</dbReference>
<feature type="binding site" evidence="9">
    <location>
        <begin position="268"/>
        <end position="272"/>
    </location>
    <ligand>
        <name>NAD(+)</name>
        <dbReference type="ChEBI" id="CHEBI:57540"/>
    </ligand>
</feature>
<keyword evidence="4 9" id="KW-0369">Histidine metabolism</keyword>
<evidence type="ECO:0000256" key="1">
    <source>
        <dbReference type="ARBA" id="ARBA00004794"/>
    </source>
</evidence>
<dbReference type="NCBIfam" id="TIGR01228">
    <property type="entry name" value="hutU"/>
    <property type="match status" value="1"/>
</dbReference>
<protein>
    <recommendedName>
        <fullName evidence="3 9">Urocanate hydratase</fullName>
        <shortName evidence="9">Urocanase</shortName>
        <ecNumber evidence="3 9">4.2.1.49</ecNumber>
    </recommendedName>
    <alternativeName>
        <fullName evidence="7 9">Imidazolonepropionate hydrolase</fullName>
    </alternativeName>
</protein>
<feature type="binding site" evidence="9">
    <location>
        <position position="201"/>
    </location>
    <ligand>
        <name>NAD(+)</name>
        <dbReference type="ChEBI" id="CHEBI:57540"/>
    </ligand>
</feature>
<evidence type="ECO:0000256" key="9">
    <source>
        <dbReference type="HAMAP-Rule" id="MF_00577"/>
    </source>
</evidence>
<comment type="subcellular location">
    <subcellularLocation>
        <location evidence="9">Cytoplasm</location>
    </subcellularLocation>
</comment>
<evidence type="ECO:0000259" key="11">
    <source>
        <dbReference type="Pfam" id="PF17391"/>
    </source>
</evidence>
<keyword evidence="9" id="KW-0963">Cytoplasm</keyword>
<comment type="cofactor">
    <cofactor evidence="9">
        <name>NAD(+)</name>
        <dbReference type="ChEBI" id="CHEBI:57540"/>
    </cofactor>
    <text evidence="9">Binds 1 NAD(+) per subunit.</text>
</comment>
<evidence type="ECO:0000256" key="2">
    <source>
        <dbReference type="ARBA" id="ARBA00007578"/>
    </source>
</evidence>
<feature type="binding site" evidence="9">
    <location>
        <position position="135"/>
    </location>
    <ligand>
        <name>NAD(+)</name>
        <dbReference type="ChEBI" id="CHEBI:57540"/>
    </ligand>
</feature>
<comment type="pathway">
    <text evidence="1 9">Amino-acid degradation; L-histidine degradation into L-glutamate; N-formimidoyl-L-glutamate from L-histidine: step 2/3.</text>
</comment>
<comment type="caution">
    <text evidence="9">Lacks conserved residue(s) required for the propagation of feature annotation.</text>
</comment>
<dbReference type="InterPro" id="IPR023636">
    <property type="entry name" value="Urocanase_CS"/>
</dbReference>
<comment type="catalytic activity">
    <reaction evidence="8 9">
        <text>4-imidazolone-5-propanoate = trans-urocanate + H2O</text>
        <dbReference type="Rhea" id="RHEA:13101"/>
        <dbReference type="ChEBI" id="CHEBI:15377"/>
        <dbReference type="ChEBI" id="CHEBI:17771"/>
        <dbReference type="ChEBI" id="CHEBI:77893"/>
        <dbReference type="EC" id="4.2.1.49"/>
    </reaction>
</comment>
<feature type="domain" description="Urocanase C-terminal" evidence="12">
    <location>
        <begin position="356"/>
        <end position="550"/>
    </location>
</feature>